<dbReference type="PANTHER" id="PTHR30069:SF46">
    <property type="entry name" value="OAR PROTEIN"/>
    <property type="match status" value="1"/>
</dbReference>
<dbReference type="SUPFAM" id="SSF49452">
    <property type="entry name" value="Starch-binding domain-like"/>
    <property type="match status" value="1"/>
</dbReference>
<accession>A0A1G7B9P3</accession>
<keyword evidence="2" id="KW-0813">Transport</keyword>
<keyword evidence="6" id="KW-0998">Cell outer membrane</keyword>
<evidence type="ECO:0000259" key="9">
    <source>
        <dbReference type="Pfam" id="PF25183"/>
    </source>
</evidence>
<dbReference type="InterPro" id="IPR057601">
    <property type="entry name" value="Oar-like_b-barrel"/>
</dbReference>
<evidence type="ECO:0000313" key="11">
    <source>
        <dbReference type="Proteomes" id="UP000183685"/>
    </source>
</evidence>
<dbReference type="InterPro" id="IPR039426">
    <property type="entry name" value="TonB-dep_rcpt-like"/>
</dbReference>
<dbReference type="InterPro" id="IPR012910">
    <property type="entry name" value="Plug_dom"/>
</dbReference>
<feature type="domain" description="TonB-dependent receptor plug" evidence="8">
    <location>
        <begin position="154"/>
        <end position="236"/>
    </location>
</feature>
<dbReference type="Gene3D" id="2.60.40.1120">
    <property type="entry name" value="Carboxypeptidase-like, regulatory domain"/>
    <property type="match status" value="1"/>
</dbReference>
<comment type="subcellular location">
    <subcellularLocation>
        <location evidence="1">Cell outer membrane</location>
        <topology evidence="1">Multi-pass membrane protein</topology>
    </subcellularLocation>
</comment>
<dbReference type="Proteomes" id="UP000183685">
    <property type="component" value="Unassembled WGS sequence"/>
</dbReference>
<keyword evidence="3" id="KW-1134">Transmembrane beta strand</keyword>
<dbReference type="OrthoDB" id="9768147at2"/>
<dbReference type="SUPFAM" id="SSF56935">
    <property type="entry name" value="Porins"/>
    <property type="match status" value="1"/>
</dbReference>
<dbReference type="InterPro" id="IPR013784">
    <property type="entry name" value="Carb-bd-like_fold"/>
</dbReference>
<feature type="signal peptide" evidence="7">
    <location>
        <begin position="1"/>
        <end position="26"/>
    </location>
</feature>
<dbReference type="Pfam" id="PF25183">
    <property type="entry name" value="OMP_b-brl_4"/>
    <property type="match status" value="1"/>
</dbReference>
<dbReference type="AlphaFoldDB" id="A0A1G7B9P3"/>
<dbReference type="PANTHER" id="PTHR30069">
    <property type="entry name" value="TONB-DEPENDENT OUTER MEMBRANE RECEPTOR"/>
    <property type="match status" value="1"/>
</dbReference>
<feature type="chain" id="PRO_5010350225" evidence="7">
    <location>
        <begin position="27"/>
        <end position="1047"/>
    </location>
</feature>
<evidence type="ECO:0000313" key="10">
    <source>
        <dbReference type="EMBL" id="SDE23838.1"/>
    </source>
</evidence>
<organism evidence="10 11">
    <name type="scientific">Kordiimonas lacus</name>
    <dbReference type="NCBI Taxonomy" id="637679"/>
    <lineage>
        <taxon>Bacteria</taxon>
        <taxon>Pseudomonadati</taxon>
        <taxon>Pseudomonadota</taxon>
        <taxon>Alphaproteobacteria</taxon>
        <taxon>Kordiimonadales</taxon>
        <taxon>Kordiimonadaceae</taxon>
        <taxon>Kordiimonas</taxon>
    </lineage>
</organism>
<keyword evidence="5" id="KW-0472">Membrane</keyword>
<feature type="domain" description="TonB-dependent transporter Oar-like beta-barrel" evidence="9">
    <location>
        <begin position="243"/>
        <end position="990"/>
    </location>
</feature>
<name>A0A1G7B9P3_9PROT</name>
<dbReference type="Pfam" id="PF13620">
    <property type="entry name" value="CarboxypepD_reg"/>
    <property type="match status" value="1"/>
</dbReference>
<dbReference type="EMBL" id="FNAK01000005">
    <property type="protein sequence ID" value="SDE23838.1"/>
    <property type="molecule type" value="Genomic_DNA"/>
</dbReference>
<dbReference type="InterPro" id="IPR037066">
    <property type="entry name" value="Plug_dom_sf"/>
</dbReference>
<keyword evidence="11" id="KW-1185">Reference proteome</keyword>
<dbReference type="GO" id="GO:0044718">
    <property type="term" value="P:siderophore transmembrane transport"/>
    <property type="evidence" value="ECO:0007669"/>
    <property type="project" value="TreeGrafter"/>
</dbReference>
<dbReference type="Gene3D" id="2.170.130.10">
    <property type="entry name" value="TonB-dependent receptor, plug domain"/>
    <property type="match status" value="1"/>
</dbReference>
<evidence type="ECO:0000256" key="5">
    <source>
        <dbReference type="ARBA" id="ARBA00023136"/>
    </source>
</evidence>
<evidence type="ECO:0000259" key="8">
    <source>
        <dbReference type="Pfam" id="PF07715"/>
    </source>
</evidence>
<keyword evidence="4" id="KW-0812">Transmembrane</keyword>
<gene>
    <name evidence="10" type="ORF">SAMN04488071_2427</name>
</gene>
<dbReference type="Gene3D" id="2.40.170.20">
    <property type="entry name" value="TonB-dependent receptor, beta-barrel domain"/>
    <property type="match status" value="1"/>
</dbReference>
<keyword evidence="7" id="KW-0732">Signal</keyword>
<dbReference type="RefSeq" id="WP_074519422.1">
    <property type="nucleotide sequence ID" value="NZ_FNAK01000005.1"/>
</dbReference>
<dbReference type="GO" id="GO:0009279">
    <property type="term" value="C:cell outer membrane"/>
    <property type="evidence" value="ECO:0007669"/>
    <property type="project" value="UniProtKB-SubCell"/>
</dbReference>
<protein>
    <submittedName>
        <fullName evidence="10">TonB-dependent Receptor Plug Domain</fullName>
    </submittedName>
</protein>
<keyword evidence="10" id="KW-0675">Receptor</keyword>
<evidence type="ECO:0000256" key="4">
    <source>
        <dbReference type="ARBA" id="ARBA00022692"/>
    </source>
</evidence>
<dbReference type="Pfam" id="PF07715">
    <property type="entry name" value="Plug"/>
    <property type="match status" value="1"/>
</dbReference>
<evidence type="ECO:0000256" key="2">
    <source>
        <dbReference type="ARBA" id="ARBA00022448"/>
    </source>
</evidence>
<evidence type="ECO:0000256" key="3">
    <source>
        <dbReference type="ARBA" id="ARBA00022452"/>
    </source>
</evidence>
<sequence length="1047" mass="114306">MKRQMRAALCSSVALAAMAASVPVIAQEITSSIRGSVVDASGNAQVGVQVVVVHVPSGSRSTFTSNNSGAFVARGLRPGGPYTVTTVVDGNETVQYEGLVLNVSEPLPLTLYVAAAGSSFEEIEVTAARIQAIRAGGASSYGSGRISELPSIGRDIKDTIRQNPFVDVGTGSGAAISIGGGNNRFNSLTVDGVRQDDDFGLNGNGYPTQRSPISLDTVEQVGVSPAPFSVEFGKFTGGQINVVTKSGTNEFHGTAFYQYRNDSTAGDKSVTLDGEDFDVDLGDFSNKFYGATLGGPIIKDKLFFFAAYEKFEGSTPNTIGAEGSGFASEVQGVTQADVERIDQIASSVYGIDNQFSDTGGIPETDEKIFLKLDWNINDRHRAFASYQKTDGNSLSQTDHGGNRFSYKSHWYNRSEKLEAYNFQLFSDWSDNFTTEVKVSRKKNETGQVGLALDQGIGEIQINTDGGGRVYLGIDDSRHSNALNNTTWQAKFKAELLAGDHTMTFGYELDSVDVFNLFIQETRGEWRFGSIDEFEAGTPDFLIYQNAITNNPDDGAAEFNLTTHTLYLQDRWDVNDKLTLTYGLRADIYSQQKAPNENPNFIARHGFSNSTSLNHKSIIQPRLSFTYDIDDKTLVRGGVGKFGGGDPLVWVSNSYSLDGVTIDSEFTTDPAIINGLDFRSIPQVIQDALEPGNGNTSVIDPDYKVPSIWKMNLAVERYFDLGSLGEDWHFTAEAIWSRNKNPVDWKELRRSVIGTAIDGSPIYDQPGGFDLMLTNNTGGGSNVYAFSFDKSWDNGFSVFGSYTYTDAFIANEGTSSTAQSNFNFAAHLDRNNRAVGTSVFERPHQIKLGATMRKDFWEDNFTTVSLFYTGRSGRPYSITLDEFMQFGGDRSIDSGDGHLLYVPLEGEAAIAGSAGADSAKVVFADADVQADFNALVQNFGLKRGQSVDLQGERAPWTNDLDLRVSQEVPVGKYGKIELWLDMQNVLNFVNSGWGEVYESNFAQQAMVDANVDAASGQFTYTNVEAAPFLTFRDVDSVWTVQFGVKYKF</sequence>
<dbReference type="GO" id="GO:0030246">
    <property type="term" value="F:carbohydrate binding"/>
    <property type="evidence" value="ECO:0007669"/>
    <property type="project" value="InterPro"/>
</dbReference>
<dbReference type="InterPro" id="IPR036942">
    <property type="entry name" value="Beta-barrel_TonB_sf"/>
</dbReference>
<evidence type="ECO:0000256" key="6">
    <source>
        <dbReference type="ARBA" id="ARBA00023237"/>
    </source>
</evidence>
<evidence type="ECO:0000256" key="1">
    <source>
        <dbReference type="ARBA" id="ARBA00004571"/>
    </source>
</evidence>
<dbReference type="GO" id="GO:0015344">
    <property type="term" value="F:siderophore uptake transmembrane transporter activity"/>
    <property type="evidence" value="ECO:0007669"/>
    <property type="project" value="TreeGrafter"/>
</dbReference>
<dbReference type="STRING" id="637679.GCA_001550055_03592"/>
<evidence type="ECO:0000256" key="7">
    <source>
        <dbReference type="SAM" id="SignalP"/>
    </source>
</evidence>
<proteinExistence type="predicted"/>
<reference evidence="10 11" key="1">
    <citation type="submission" date="2016-10" db="EMBL/GenBank/DDBJ databases">
        <authorList>
            <person name="de Groot N.N."/>
        </authorList>
    </citation>
    <scope>NUCLEOTIDE SEQUENCE [LARGE SCALE GENOMIC DNA]</scope>
    <source>
        <strain evidence="10 11">CGMCC 1.9109</strain>
    </source>
</reference>